<evidence type="ECO:0000313" key="2">
    <source>
        <dbReference type="EMBL" id="TVZ00165.1"/>
    </source>
</evidence>
<dbReference type="EMBL" id="RPFW01000010">
    <property type="protein sequence ID" value="TVZ00165.1"/>
    <property type="molecule type" value="Genomic_DNA"/>
</dbReference>
<proteinExistence type="predicted"/>
<dbReference type="InterPro" id="IPR024983">
    <property type="entry name" value="CHAT_dom"/>
</dbReference>
<evidence type="ECO:0000313" key="3">
    <source>
        <dbReference type="Proteomes" id="UP000460272"/>
    </source>
</evidence>
<accession>A0A6P2BPS5</accession>
<comment type="caution">
    <text evidence="2">The sequence shown here is derived from an EMBL/GenBank/DDBJ whole genome shotgun (WGS) entry which is preliminary data.</text>
</comment>
<feature type="domain" description="CHAT" evidence="1">
    <location>
        <begin position="271"/>
        <end position="422"/>
    </location>
</feature>
<organism evidence="2 3">
    <name type="scientific">Trebonia kvetii</name>
    <dbReference type="NCBI Taxonomy" id="2480626"/>
    <lineage>
        <taxon>Bacteria</taxon>
        <taxon>Bacillati</taxon>
        <taxon>Actinomycetota</taxon>
        <taxon>Actinomycetes</taxon>
        <taxon>Streptosporangiales</taxon>
        <taxon>Treboniaceae</taxon>
        <taxon>Trebonia</taxon>
    </lineage>
</organism>
<dbReference type="Pfam" id="PF12770">
    <property type="entry name" value="CHAT"/>
    <property type="match status" value="1"/>
</dbReference>
<dbReference type="OrthoDB" id="8253226at2"/>
<sequence>MPPRPPSWILRARNRQLMIEVAISPVHAGDADLKVCLTNSGPHECLNVIFVIRLPAGVMRLRGQERIGPIWLPPGKTVCEQLRVRAERPGRYRLTSPNFSYQDHNGKPHREASFTAEIIVEPAPAPAPEPRISTELQTRELALGEWTVLRCRLSNVGGSDAEKLELALDGQVTVDERSRRFALDRLAAGATADASFYVRAQEAGPHVPLYFDLTYSGPRGRHPDRTLATVSVSGNPTPAPGFSPPTGELIKVLYLAANPVDPADPGRRGLRVEDEFRAIQQAVSQGRKRDDIRLESRWAVQSLDITQALSSVEPHVVHFAGHGDAKEESIVVGDEYGYIHTIPVDGLVQAFQAVGQSVRCVVVNACSTERLAQALAATGLSVIGMRQPVGDHSAVRFSIGFYQALADGRSVETAFGSGVAQLMMTPLGDDARAPFLLSGGQAARG</sequence>
<reference evidence="2 3" key="1">
    <citation type="submission" date="2018-11" db="EMBL/GenBank/DDBJ databases">
        <title>Trebonia kvetii gen.nov., sp.nov., a novel acidophilic actinobacterium, and proposal of the new actinobacterial family Treboniaceae fam. nov.</title>
        <authorList>
            <person name="Rapoport D."/>
            <person name="Sagova-Mareckova M."/>
            <person name="Sedlacek I."/>
            <person name="Provaznik J."/>
            <person name="Kralova S."/>
            <person name="Pavlinic D."/>
            <person name="Benes V."/>
            <person name="Kopecky J."/>
        </authorList>
    </citation>
    <scope>NUCLEOTIDE SEQUENCE [LARGE SCALE GENOMIC DNA]</scope>
    <source>
        <strain evidence="2 3">15Tr583</strain>
    </source>
</reference>
<name>A0A6P2BPS5_9ACTN</name>
<keyword evidence="3" id="KW-1185">Reference proteome</keyword>
<gene>
    <name evidence="2" type="ORF">EAS64_39660</name>
</gene>
<evidence type="ECO:0000259" key="1">
    <source>
        <dbReference type="Pfam" id="PF12770"/>
    </source>
</evidence>
<dbReference type="AlphaFoldDB" id="A0A6P2BPS5"/>
<protein>
    <submittedName>
        <fullName evidence="2">CHAT domain-containing protein</fullName>
    </submittedName>
</protein>
<dbReference type="Proteomes" id="UP000460272">
    <property type="component" value="Unassembled WGS sequence"/>
</dbReference>